<gene>
    <name evidence="2" type="ORF">Aam_011_038</name>
</gene>
<dbReference type="PANTHER" id="PTHR43575">
    <property type="entry name" value="PROTEIN ABCI7, CHLOROPLASTIC"/>
    <property type="match status" value="1"/>
</dbReference>
<protein>
    <submittedName>
        <fullName evidence="2">Iron-sulfur (Fe-S) assembly protein SufD</fullName>
    </submittedName>
</protein>
<dbReference type="NCBIfam" id="TIGR01981">
    <property type="entry name" value="sufD"/>
    <property type="match status" value="1"/>
</dbReference>
<evidence type="ECO:0000259" key="1">
    <source>
        <dbReference type="Pfam" id="PF01458"/>
    </source>
</evidence>
<dbReference type="GO" id="GO:0016226">
    <property type="term" value="P:iron-sulfur cluster assembly"/>
    <property type="evidence" value="ECO:0007669"/>
    <property type="project" value="InterPro"/>
</dbReference>
<feature type="domain" description="SUF system FeS cluster assembly SufBD core" evidence="1">
    <location>
        <begin position="114"/>
        <end position="338"/>
    </location>
</feature>
<dbReference type="RefSeq" id="WP_048877404.1">
    <property type="nucleotide sequence ID" value="NZ_BANC01000011.1"/>
</dbReference>
<dbReference type="InterPro" id="IPR000825">
    <property type="entry name" value="SUF_FeS_clus_asmbl_SufBD_core"/>
</dbReference>
<dbReference type="STRING" id="1120923.SAMN02746095_01784"/>
<dbReference type="InterPro" id="IPR037284">
    <property type="entry name" value="SUF_FeS_clus_asmbl_SufBD_sf"/>
</dbReference>
<dbReference type="InterPro" id="IPR055346">
    <property type="entry name" value="Fe-S_cluster_assembly_SufBD"/>
</dbReference>
<sequence>MVALPTKKLEAWRYTDLRPLSAVTFGAPPAAAATPDLPDLPFPRFVFLNGVLNAALSSGFAYAKPFVPVEGQGTQPMALINADYAQDGINIEIPAGQDAGELLLISQSDGITPFAFHPRHRVKLGQGAKFALIELNQGEGTYWQNAVFEVEVAEGAKFQHFRLQEESVEAFNTTTIYADIEGQGSYEHFTLTLGARISRTEIEANLLGQNALAHLNAAQLLGGTQHGDFTTIIRHKAPNCPSRQTVKSVLAGKAHAVFQGKIEVDQIAQKTDGYQMSQALLLSPETEMDIKPELQIFADDVKCSHGATIGALDEEQVFYLRSRGIPEAEARQILIRAFLEEALEPVTHDASKALFEEVLESWWTKQ</sequence>
<evidence type="ECO:0000313" key="3">
    <source>
        <dbReference type="Proteomes" id="UP000032668"/>
    </source>
</evidence>
<proteinExistence type="predicted"/>
<reference evidence="2 3" key="1">
    <citation type="submission" date="2012-11" db="EMBL/GenBank/DDBJ databases">
        <title>Whole genome sequence of Acidocella aminolytica 101 = DSM 11237.</title>
        <authorList>
            <person name="Azuma Y."/>
            <person name="Higashiura N."/>
            <person name="Hirakawa H."/>
            <person name="Matsushita K."/>
        </authorList>
    </citation>
    <scope>NUCLEOTIDE SEQUENCE [LARGE SCALE GENOMIC DNA]</scope>
    <source>
        <strain evidence="3">101 / DSM 11237</strain>
    </source>
</reference>
<dbReference type="Pfam" id="PF01458">
    <property type="entry name" value="SUFBD_core"/>
    <property type="match status" value="1"/>
</dbReference>
<dbReference type="EMBL" id="BANC01000011">
    <property type="protein sequence ID" value="GAN78917.1"/>
    <property type="molecule type" value="Genomic_DNA"/>
</dbReference>
<dbReference type="Proteomes" id="UP000032668">
    <property type="component" value="Unassembled WGS sequence"/>
</dbReference>
<name>A0A0D6PB76_9PROT</name>
<accession>A0A0D6PB76</accession>
<evidence type="ECO:0000313" key="2">
    <source>
        <dbReference type="EMBL" id="GAN78917.1"/>
    </source>
</evidence>
<organism evidence="2 3">
    <name type="scientific">Acidocella aminolytica 101 = DSM 11237</name>
    <dbReference type="NCBI Taxonomy" id="1120923"/>
    <lineage>
        <taxon>Bacteria</taxon>
        <taxon>Pseudomonadati</taxon>
        <taxon>Pseudomonadota</taxon>
        <taxon>Alphaproteobacteria</taxon>
        <taxon>Acetobacterales</taxon>
        <taxon>Acidocellaceae</taxon>
        <taxon>Acidocella</taxon>
    </lineage>
</organism>
<dbReference type="InterPro" id="IPR011542">
    <property type="entry name" value="SUF_FeS_clus_asmbl_SufD"/>
</dbReference>
<dbReference type="OrthoDB" id="9768262at2"/>
<dbReference type="SUPFAM" id="SSF101960">
    <property type="entry name" value="Stabilizer of iron transporter SufD"/>
    <property type="match status" value="1"/>
</dbReference>
<dbReference type="AlphaFoldDB" id="A0A0D6PB76"/>
<keyword evidence="3" id="KW-1185">Reference proteome</keyword>
<dbReference type="PANTHER" id="PTHR43575:SF1">
    <property type="entry name" value="PROTEIN ABCI7, CHLOROPLASTIC"/>
    <property type="match status" value="1"/>
</dbReference>
<comment type="caution">
    <text evidence="2">The sequence shown here is derived from an EMBL/GenBank/DDBJ whole genome shotgun (WGS) entry which is preliminary data.</text>
</comment>